<organism evidence="1">
    <name type="scientific">Leucothrix mucor</name>
    <dbReference type="NCBI Taxonomy" id="45248"/>
    <lineage>
        <taxon>Bacteria</taxon>
        <taxon>Pseudomonadati</taxon>
        <taxon>Pseudomonadota</taxon>
        <taxon>Gammaproteobacteria</taxon>
        <taxon>Thiotrichales</taxon>
        <taxon>Thiotrichaceae</taxon>
        <taxon>Leucothrix</taxon>
    </lineage>
</organism>
<dbReference type="Proteomes" id="UP000885750">
    <property type="component" value="Unassembled WGS sequence"/>
</dbReference>
<dbReference type="Gene3D" id="2.60.40.740">
    <property type="match status" value="1"/>
</dbReference>
<dbReference type="EMBL" id="DRMS01000298">
    <property type="protein sequence ID" value="HFC92746.1"/>
    <property type="molecule type" value="Genomic_DNA"/>
</dbReference>
<evidence type="ECO:0000313" key="1">
    <source>
        <dbReference type="EMBL" id="HFC92746.1"/>
    </source>
</evidence>
<dbReference type="InterPro" id="IPR047589">
    <property type="entry name" value="DUF11_rpt"/>
</dbReference>
<name>A0A7V2T088_LEUMU</name>
<accession>A0A7V2T088</accession>
<gene>
    <name evidence="1" type="ORF">ENJ51_08025</name>
</gene>
<evidence type="ECO:0008006" key="2">
    <source>
        <dbReference type="Google" id="ProtNLM"/>
    </source>
</evidence>
<comment type="caution">
    <text evidence="1">The sequence shown here is derived from an EMBL/GenBank/DDBJ whole genome shotgun (WGS) entry which is preliminary data.</text>
</comment>
<dbReference type="SUPFAM" id="SSF49401">
    <property type="entry name" value="Bacterial adhesins"/>
    <property type="match status" value="1"/>
</dbReference>
<proteinExistence type="predicted"/>
<dbReference type="InterPro" id="IPR008966">
    <property type="entry name" value="Adhesion_dom_sf"/>
</dbReference>
<sequence length="332" mass="35095">MKLSSQIILNLLLIIIAFNVQAQGVAAGVVISNTVVVTADGLSGQGLRASTEFIVAEVLNLDLVSLDSEEVAVLSPATNRILTFQLTNSGNGTESFSLATNANLTGDNFDPVVTSIWIEKNNKQGLQDGTIGTTSDSQYGVAIHHISLQADQSVIIYVVSSIPDSLQRSAIGKLILTATSTTAGISNHSVGESIATAGDNGVELVLLKDQGKTEASGAYITNSLTLNMNKSVVSIVDPYGKSRIMPGSTVTYKITITAVGEGIAENLVITDPTPEHMQYKLGSMRLNNVALSDSSDNDQGDFNRSNANTATLILGRIRSSDHYEFLLSYSIN</sequence>
<protein>
    <recommendedName>
        <fullName evidence="2">DUF11 domain-containing protein</fullName>
    </recommendedName>
</protein>
<dbReference type="AlphaFoldDB" id="A0A7V2T088"/>
<dbReference type="NCBIfam" id="TIGR01451">
    <property type="entry name" value="B_ant_repeat"/>
    <property type="match status" value="1"/>
</dbReference>
<reference evidence="1" key="1">
    <citation type="journal article" date="2020" name="mSystems">
        <title>Genome- and Community-Level Interaction Insights into Carbon Utilization and Element Cycling Functions of Hydrothermarchaeota in Hydrothermal Sediment.</title>
        <authorList>
            <person name="Zhou Z."/>
            <person name="Liu Y."/>
            <person name="Xu W."/>
            <person name="Pan J."/>
            <person name="Luo Z.H."/>
            <person name="Li M."/>
        </authorList>
    </citation>
    <scope>NUCLEOTIDE SEQUENCE [LARGE SCALE GENOMIC DNA]</scope>
    <source>
        <strain evidence="1">HyVt-493</strain>
    </source>
</reference>